<reference evidence="3 4" key="1">
    <citation type="submission" date="2019-11" db="EMBL/GenBank/DDBJ databases">
        <authorList>
            <person name="Holert J."/>
        </authorList>
    </citation>
    <scope>NUCLEOTIDE SEQUENCE [LARGE SCALE GENOMIC DNA]</scope>
    <source>
        <strain evidence="3">SB11_3</strain>
    </source>
</reference>
<dbReference type="InterPro" id="IPR026889">
    <property type="entry name" value="Zn_Tnp"/>
</dbReference>
<name>A0A5S9R0J4_9GAMM</name>
<feature type="domain" description="Transposase IS801/IS1294" evidence="1">
    <location>
        <begin position="136"/>
        <end position="312"/>
    </location>
</feature>
<feature type="domain" description="Transposase zinc-binding" evidence="2">
    <location>
        <begin position="8"/>
        <end position="94"/>
    </location>
</feature>
<dbReference type="Pfam" id="PF14319">
    <property type="entry name" value="Zn_Tnp_IS91"/>
    <property type="match status" value="1"/>
</dbReference>
<evidence type="ECO:0000259" key="2">
    <source>
        <dbReference type="Pfam" id="PF14319"/>
    </source>
</evidence>
<dbReference type="PANTHER" id="PTHR37023:SF1">
    <property type="entry name" value="ISSOD25 TRANSPOSASE TNPA_ISSOD25"/>
    <property type="match status" value="1"/>
</dbReference>
<dbReference type="GO" id="GO:0003677">
    <property type="term" value="F:DNA binding"/>
    <property type="evidence" value="ECO:0007669"/>
    <property type="project" value="InterPro"/>
</dbReference>
<organism evidence="3 4">
    <name type="scientific">BD1-7 clade bacterium</name>
    <dbReference type="NCBI Taxonomy" id="2029982"/>
    <lineage>
        <taxon>Bacteria</taxon>
        <taxon>Pseudomonadati</taxon>
        <taxon>Pseudomonadota</taxon>
        <taxon>Gammaproteobacteria</taxon>
        <taxon>Cellvibrionales</taxon>
        <taxon>Spongiibacteraceae</taxon>
        <taxon>BD1-7 clade</taxon>
    </lineage>
</organism>
<sequence>MTKYTVQEILHHTLDDMKLPLHQLKAADKLYFCRTAALGGHTQYCENNHVVGVWYNSCKHRACPQCRSMASEEWLQNTRRRLLSCEHHHIVFTIPSQLHGLWKYNRREMADILFTSAQDTLKQFSKDKRYLGAMPGMMSVLHTWGRNLSLHPHLHVLMTHGGLADNGEWVVPKRSILFPAKPVMQVYRAIFIKRVRRLISRDELKLPPDLGEQDAIRLLNTQMKRDWVVHFCERYDYADGVAKYLSRYVKSGPMNNGQLVRVSAGQVVFKYKSHRRQRYEFLRMSEEQFARRLLEHVPEPGRPSVRYCGLYNSGAIEKLNVAREELGQDPVEERIVLTGLDYLADRGRVPECAKCEARVVRQESIVDLRRR</sequence>
<dbReference type="InterPro" id="IPR007069">
    <property type="entry name" value="Transposase_32"/>
</dbReference>
<dbReference type="Pfam" id="PF04986">
    <property type="entry name" value="Y2_Tnp"/>
    <property type="match status" value="1"/>
</dbReference>
<dbReference type="PANTHER" id="PTHR37023">
    <property type="entry name" value="TRANSPOSASE"/>
    <property type="match status" value="1"/>
</dbReference>
<dbReference type="EMBL" id="CACSIO010000061">
    <property type="protein sequence ID" value="CAA0125403.1"/>
    <property type="molecule type" value="Genomic_DNA"/>
</dbReference>
<protein>
    <submittedName>
        <fullName evidence="3">Uncharacterized protein</fullName>
    </submittedName>
</protein>
<dbReference type="Proteomes" id="UP000441399">
    <property type="component" value="Unassembled WGS sequence"/>
</dbReference>
<evidence type="ECO:0000313" key="4">
    <source>
        <dbReference type="Proteomes" id="UP000441399"/>
    </source>
</evidence>
<dbReference type="GO" id="GO:0004803">
    <property type="term" value="F:transposase activity"/>
    <property type="evidence" value="ECO:0007669"/>
    <property type="project" value="InterPro"/>
</dbReference>
<evidence type="ECO:0000259" key="1">
    <source>
        <dbReference type="Pfam" id="PF04986"/>
    </source>
</evidence>
<gene>
    <name evidence="3" type="ORF">OPDIPICF_03469</name>
</gene>
<accession>A0A5S9R0J4</accession>
<keyword evidence="4" id="KW-1185">Reference proteome</keyword>
<dbReference type="OrthoDB" id="6979325at2"/>
<proteinExistence type="predicted"/>
<dbReference type="GO" id="GO:0006313">
    <property type="term" value="P:DNA transposition"/>
    <property type="evidence" value="ECO:0007669"/>
    <property type="project" value="InterPro"/>
</dbReference>
<evidence type="ECO:0000313" key="3">
    <source>
        <dbReference type="EMBL" id="CAA0125403.1"/>
    </source>
</evidence>
<dbReference type="AlphaFoldDB" id="A0A5S9R0J4"/>